<dbReference type="EMBL" id="RQJX01000016">
    <property type="protein sequence ID" value="RQN02884.1"/>
    <property type="molecule type" value="Genomic_DNA"/>
</dbReference>
<organism evidence="3 4">
    <name type="scientific">Aeromicrobium camelliae</name>
    <dbReference type="NCBI Taxonomy" id="1538144"/>
    <lineage>
        <taxon>Bacteria</taxon>
        <taxon>Bacillati</taxon>
        <taxon>Actinomycetota</taxon>
        <taxon>Actinomycetes</taxon>
        <taxon>Propionibacteriales</taxon>
        <taxon>Nocardioidaceae</taxon>
        <taxon>Aeromicrobium</taxon>
    </lineage>
</organism>
<dbReference type="OrthoDB" id="9795587at2"/>
<feature type="transmembrane region" description="Helical" evidence="1">
    <location>
        <begin position="96"/>
        <end position="115"/>
    </location>
</feature>
<dbReference type="InterPro" id="IPR036374">
    <property type="entry name" value="OxRdtase_Mopterin-bd_sf"/>
</dbReference>
<evidence type="ECO:0000259" key="2">
    <source>
        <dbReference type="Pfam" id="PF00174"/>
    </source>
</evidence>
<evidence type="ECO:0000256" key="1">
    <source>
        <dbReference type="SAM" id="Phobius"/>
    </source>
</evidence>
<keyword evidence="4" id="KW-1185">Reference proteome</keyword>
<feature type="transmembrane region" description="Helical" evidence="1">
    <location>
        <begin position="68"/>
        <end position="89"/>
    </location>
</feature>
<feature type="transmembrane region" description="Helical" evidence="1">
    <location>
        <begin position="159"/>
        <end position="180"/>
    </location>
</feature>
<dbReference type="PANTHER" id="PTHR19372">
    <property type="entry name" value="SULFITE REDUCTASE"/>
    <property type="match status" value="1"/>
</dbReference>
<name>A0A3N6XYT2_9ACTN</name>
<feature type="domain" description="Oxidoreductase molybdopterin-binding" evidence="2">
    <location>
        <begin position="227"/>
        <end position="379"/>
    </location>
</feature>
<dbReference type="AlphaFoldDB" id="A0A3N6XYT2"/>
<dbReference type="InterPro" id="IPR014756">
    <property type="entry name" value="Ig_E-set"/>
</dbReference>
<dbReference type="Proteomes" id="UP000275225">
    <property type="component" value="Unassembled WGS sequence"/>
</dbReference>
<keyword evidence="1" id="KW-0472">Membrane</keyword>
<dbReference type="PANTHER" id="PTHR19372:SF7">
    <property type="entry name" value="SULFITE OXIDASE, MITOCHONDRIAL"/>
    <property type="match status" value="1"/>
</dbReference>
<proteinExistence type="predicted"/>
<dbReference type="SUPFAM" id="SSF56524">
    <property type="entry name" value="Oxidoreductase molybdopterin-binding domain"/>
    <property type="match status" value="1"/>
</dbReference>
<dbReference type="RefSeq" id="WP_124237361.1">
    <property type="nucleotide sequence ID" value="NZ_JBHUFI010000008.1"/>
</dbReference>
<accession>A0A3N6XYT2</accession>
<sequence length="501" mass="52662">MKARTVLLSAAIGVLAATAGVGLGHLVAAFIAPAASPVLAVGSTVIDATPTPVKEWAVSTFGTADKPILIGTVLIGTLLLAGLGGILAARRFAVGALVLVVLVAASGAAALTRPVAGVADAVPSLVTGLVALAVLRGFTRPHRREPAASAPGVSRRTMLLGGGAVILLSALAAATGEALIRASRTLTNVALPRPADPAAPLPDGLEIEGLSPFRTPTGDFYRVDINLTVPIVDVDDWTLTVDGDVERPFTLTWDELLDMDMIERDITMTCVSNEVGGSYVGAARWLGVPLTDLLDRAGVGSRADQILSTAVDGFTISTPLNVATDGRDAMVAVAMNGEPLPRDHGFPARLITPGLYGYVGATKWLERLTLTTYAEQEAYWTARDWAVEGPIKISARIDTPRGLGEIDAGERVIAGVAWAQQRGVDEVQVRIDDGGWRPARLGPDAGVDYWRQWYLPWNATPGRHVVEARAITRDGEVQTTERTSPFPDGSSGIHSIVVRVR</sequence>
<dbReference type="GO" id="GO:0043546">
    <property type="term" value="F:molybdopterin cofactor binding"/>
    <property type="evidence" value="ECO:0007669"/>
    <property type="project" value="TreeGrafter"/>
</dbReference>
<dbReference type="InterPro" id="IPR000572">
    <property type="entry name" value="OxRdtase_Mopterin-bd_dom"/>
</dbReference>
<dbReference type="SUPFAM" id="SSF81296">
    <property type="entry name" value="E set domains"/>
    <property type="match status" value="1"/>
</dbReference>
<keyword evidence="1" id="KW-0812">Transmembrane</keyword>
<dbReference type="Gene3D" id="2.60.40.650">
    <property type="match status" value="1"/>
</dbReference>
<dbReference type="Pfam" id="PF00174">
    <property type="entry name" value="Oxidored_molyb"/>
    <property type="match status" value="1"/>
</dbReference>
<gene>
    <name evidence="3" type="ORF">EHW97_11730</name>
</gene>
<evidence type="ECO:0000313" key="3">
    <source>
        <dbReference type="EMBL" id="RQN02884.1"/>
    </source>
</evidence>
<feature type="transmembrane region" description="Helical" evidence="1">
    <location>
        <begin position="121"/>
        <end position="138"/>
    </location>
</feature>
<keyword evidence="1" id="KW-1133">Transmembrane helix</keyword>
<dbReference type="GO" id="GO:0008482">
    <property type="term" value="F:sulfite oxidase activity"/>
    <property type="evidence" value="ECO:0007669"/>
    <property type="project" value="TreeGrafter"/>
</dbReference>
<dbReference type="Gene3D" id="3.90.420.10">
    <property type="entry name" value="Oxidoreductase, molybdopterin-binding domain"/>
    <property type="match status" value="1"/>
</dbReference>
<protein>
    <submittedName>
        <fullName evidence="3">Oxidoreductase</fullName>
    </submittedName>
</protein>
<reference evidence="3 4" key="1">
    <citation type="submission" date="2018-11" db="EMBL/GenBank/DDBJ databases">
        <authorList>
            <person name="Li F."/>
        </authorList>
    </citation>
    <scope>NUCLEOTIDE SEQUENCE [LARGE SCALE GENOMIC DNA]</scope>
    <source>
        <strain evidence="3 4">YS17T</strain>
    </source>
</reference>
<dbReference type="GO" id="GO:0020037">
    <property type="term" value="F:heme binding"/>
    <property type="evidence" value="ECO:0007669"/>
    <property type="project" value="TreeGrafter"/>
</dbReference>
<comment type="caution">
    <text evidence="3">The sequence shown here is derived from an EMBL/GenBank/DDBJ whole genome shotgun (WGS) entry which is preliminary data.</text>
</comment>
<dbReference type="GO" id="GO:0006790">
    <property type="term" value="P:sulfur compound metabolic process"/>
    <property type="evidence" value="ECO:0007669"/>
    <property type="project" value="TreeGrafter"/>
</dbReference>
<evidence type="ECO:0000313" key="4">
    <source>
        <dbReference type="Proteomes" id="UP000275225"/>
    </source>
</evidence>